<comment type="subcellular location">
    <subcellularLocation>
        <location evidence="1">Cell envelope</location>
    </subcellularLocation>
</comment>
<dbReference type="GO" id="GO:0030246">
    <property type="term" value="F:carbohydrate binding"/>
    <property type="evidence" value="ECO:0007669"/>
    <property type="project" value="UniProtKB-ARBA"/>
</dbReference>
<dbReference type="InterPro" id="IPR028082">
    <property type="entry name" value="Peripla_BP_I"/>
</dbReference>
<dbReference type="Gene3D" id="3.40.50.2300">
    <property type="match status" value="2"/>
</dbReference>
<organism evidence="5 6">
    <name type="scientific">Paenibacillus apii</name>
    <dbReference type="NCBI Taxonomy" id="1850370"/>
    <lineage>
        <taxon>Bacteria</taxon>
        <taxon>Bacillati</taxon>
        <taxon>Bacillota</taxon>
        <taxon>Bacilli</taxon>
        <taxon>Bacillales</taxon>
        <taxon>Paenibacillaceae</taxon>
        <taxon>Paenibacillus</taxon>
    </lineage>
</organism>
<dbReference type="InterPro" id="IPR025997">
    <property type="entry name" value="SBP_2_dom"/>
</dbReference>
<evidence type="ECO:0000259" key="4">
    <source>
        <dbReference type="Pfam" id="PF13407"/>
    </source>
</evidence>
<dbReference type="RefSeq" id="WP_165097706.1">
    <property type="nucleotide sequence ID" value="NZ_JAAKGU010000004.1"/>
</dbReference>
<reference evidence="5 6" key="1">
    <citation type="submission" date="2020-02" db="EMBL/GenBank/DDBJ databases">
        <authorList>
            <person name="Gao J."/>
            <person name="Sun J."/>
        </authorList>
    </citation>
    <scope>NUCLEOTIDE SEQUENCE [LARGE SCALE GENOMIC DNA]</scope>
    <source>
        <strain evidence="5 6">7124</strain>
    </source>
</reference>
<comment type="similarity">
    <text evidence="2">Belongs to the bacterial solute-binding protein 2 family.</text>
</comment>
<dbReference type="AlphaFoldDB" id="A0A6M1PJY6"/>
<proteinExistence type="inferred from homology"/>
<evidence type="ECO:0000256" key="1">
    <source>
        <dbReference type="ARBA" id="ARBA00004196"/>
    </source>
</evidence>
<dbReference type="CDD" id="cd06314">
    <property type="entry name" value="PBP1_tmGBP"/>
    <property type="match status" value="1"/>
</dbReference>
<comment type="caution">
    <text evidence="5">The sequence shown here is derived from an EMBL/GenBank/DDBJ whole genome shotgun (WGS) entry which is preliminary data.</text>
</comment>
<keyword evidence="3" id="KW-0732">Signal</keyword>
<accession>A0A6M1PJY6</accession>
<dbReference type="PANTHER" id="PTHR46847">
    <property type="entry name" value="D-ALLOSE-BINDING PERIPLASMIC PROTEIN-RELATED"/>
    <property type="match status" value="1"/>
</dbReference>
<dbReference type="Proteomes" id="UP000480151">
    <property type="component" value="Unassembled WGS sequence"/>
</dbReference>
<dbReference type="GO" id="GO:0030313">
    <property type="term" value="C:cell envelope"/>
    <property type="evidence" value="ECO:0007669"/>
    <property type="project" value="UniProtKB-SubCell"/>
</dbReference>
<name>A0A6M1PJY6_9BACL</name>
<dbReference type="Pfam" id="PF13407">
    <property type="entry name" value="Peripla_BP_4"/>
    <property type="match status" value="1"/>
</dbReference>
<keyword evidence="6" id="KW-1185">Reference proteome</keyword>
<evidence type="ECO:0000256" key="3">
    <source>
        <dbReference type="ARBA" id="ARBA00022729"/>
    </source>
</evidence>
<dbReference type="EMBL" id="JAAKGU010000004">
    <property type="protein sequence ID" value="NGM82874.1"/>
    <property type="molecule type" value="Genomic_DNA"/>
</dbReference>
<evidence type="ECO:0000313" key="5">
    <source>
        <dbReference type="EMBL" id="NGM82874.1"/>
    </source>
</evidence>
<dbReference type="SUPFAM" id="SSF53822">
    <property type="entry name" value="Periplasmic binding protein-like I"/>
    <property type="match status" value="1"/>
</dbReference>
<sequence>MFKRKWTIALLILLCGFLYTLAQFVLSTNRLQRQVDTLLPGQAQAASSRRVVLISQEQDNPFWRSIEQGARQAAGKYGLTLEYTGPLRINPEEQLSLLERAIATRPDAIIVQGSGESASRSLIDRAESFGIPVVTVDADEPGSHRLFYVGTDNLAAGKEMGRLVAKATGGKGTIGVLVGTPRADSQRLRLEGLRSVVQQYPELKIADIRSSDISRLQAAEQTRSLLAAYPELKAVVGFSSLDGLGALDAAQQLGKTGLLLFAFDDLADTREAVRKGLIELTLVQEPMEMGAEAVTLLNDYFHQKTVPDVSFTSISPLDGSGPIESAGESAP</sequence>
<evidence type="ECO:0000313" key="6">
    <source>
        <dbReference type="Proteomes" id="UP000480151"/>
    </source>
</evidence>
<feature type="domain" description="Periplasmic binding protein" evidence="4">
    <location>
        <begin position="52"/>
        <end position="300"/>
    </location>
</feature>
<dbReference type="PANTHER" id="PTHR46847:SF1">
    <property type="entry name" value="D-ALLOSE-BINDING PERIPLASMIC PROTEIN-RELATED"/>
    <property type="match status" value="1"/>
</dbReference>
<evidence type="ECO:0000256" key="2">
    <source>
        <dbReference type="ARBA" id="ARBA00007639"/>
    </source>
</evidence>
<protein>
    <submittedName>
        <fullName evidence="5">Sugar ABC transporter substrate-binding protein</fullName>
    </submittedName>
</protein>
<gene>
    <name evidence="5" type="ORF">G5B47_10655</name>
</gene>